<gene>
    <name evidence="2" type="ORF">AVDCRST_MAG65-1021</name>
</gene>
<dbReference type="GO" id="GO:0008168">
    <property type="term" value="F:methyltransferase activity"/>
    <property type="evidence" value="ECO:0007669"/>
    <property type="project" value="UniProtKB-KW"/>
</dbReference>
<organism evidence="2">
    <name type="scientific">uncultured Solirubrobacteraceae bacterium</name>
    <dbReference type="NCBI Taxonomy" id="1162706"/>
    <lineage>
        <taxon>Bacteria</taxon>
        <taxon>Bacillati</taxon>
        <taxon>Actinomycetota</taxon>
        <taxon>Thermoleophilia</taxon>
        <taxon>Solirubrobacterales</taxon>
        <taxon>Solirubrobacteraceae</taxon>
        <taxon>environmental samples</taxon>
    </lineage>
</organism>
<feature type="non-terminal residue" evidence="2">
    <location>
        <position position="328"/>
    </location>
</feature>
<feature type="compositionally biased region" description="Basic and acidic residues" evidence="1">
    <location>
        <begin position="67"/>
        <end position="84"/>
    </location>
</feature>
<reference evidence="2" key="1">
    <citation type="submission" date="2020-02" db="EMBL/GenBank/DDBJ databases">
        <authorList>
            <person name="Meier V. D."/>
        </authorList>
    </citation>
    <scope>NUCLEOTIDE SEQUENCE</scope>
    <source>
        <strain evidence="2">AVDCRST_MAG65</strain>
    </source>
</reference>
<dbReference type="EMBL" id="CADCVL010000167">
    <property type="protein sequence ID" value="CAA9474588.1"/>
    <property type="molecule type" value="Genomic_DNA"/>
</dbReference>
<accession>A0A6J4RT85</accession>
<feature type="region of interest" description="Disordered" evidence="1">
    <location>
        <begin position="104"/>
        <end position="328"/>
    </location>
</feature>
<sequence>GPRAPGPHAGRRRPARLPRQAGVGVDRPWGGRLRGHDERPGRAARAPRRGGPVLDADRRPPGRVARRHDQDALPHPGRPADRGGAHALPRRAPVDLRVLAVGLPADLHVLRHRQDEVRPQPDGRRDPRPGPALPAHRARRPPRLHGHGRADDEPRRRARLRPAPARDRHHPPAHDGQHGRLAAGHRAAHRGRRAADPARVQPPRARRRAALADHAGQRALAAGRRPRRLRALARAPAQEGLHRVRDARRRQRRPRAGPPARRAARPADLQGQPDPVQPDRLGLRRQRARRDRRLPGRALRARPGGHGPPDPWPRHRRGVRPARRRARL</sequence>
<name>A0A6J4RT85_9ACTN</name>
<feature type="non-terminal residue" evidence="2">
    <location>
        <position position="1"/>
    </location>
</feature>
<keyword evidence="2" id="KW-0489">Methyltransferase</keyword>
<keyword evidence="2" id="KW-0808">Transferase</keyword>
<evidence type="ECO:0000256" key="1">
    <source>
        <dbReference type="SAM" id="MobiDB-lite"/>
    </source>
</evidence>
<feature type="compositionally biased region" description="Basic residues" evidence="1">
    <location>
        <begin position="136"/>
        <end position="147"/>
    </location>
</feature>
<dbReference type="AlphaFoldDB" id="A0A6J4RT85"/>
<feature type="compositionally biased region" description="Basic residues" evidence="1">
    <location>
        <begin position="245"/>
        <end position="255"/>
    </location>
</feature>
<feature type="compositionally biased region" description="Basic and acidic residues" evidence="1">
    <location>
        <begin position="108"/>
        <end position="128"/>
    </location>
</feature>
<proteinExistence type="predicted"/>
<feature type="compositionally biased region" description="Basic residues" evidence="1">
    <location>
        <begin position="283"/>
        <end position="292"/>
    </location>
</feature>
<feature type="compositionally biased region" description="Basic residues" evidence="1">
    <location>
        <begin position="314"/>
        <end position="328"/>
    </location>
</feature>
<dbReference type="GO" id="GO:0032259">
    <property type="term" value="P:methylation"/>
    <property type="evidence" value="ECO:0007669"/>
    <property type="project" value="UniProtKB-KW"/>
</dbReference>
<feature type="compositionally biased region" description="Basic and acidic residues" evidence="1">
    <location>
        <begin position="164"/>
        <end position="178"/>
    </location>
</feature>
<protein>
    <submittedName>
        <fullName evidence="2">23S rRNA (Adenine(2503)-C(2))-methyltransferase @ tRNA (Adenine(37)-C(2))-methyltransferase</fullName>
        <ecNumber evidence="2">2.1.1.192</ecNumber>
    </submittedName>
</protein>
<evidence type="ECO:0000313" key="2">
    <source>
        <dbReference type="EMBL" id="CAA9474588.1"/>
    </source>
</evidence>
<feature type="region of interest" description="Disordered" evidence="1">
    <location>
        <begin position="1"/>
        <end position="89"/>
    </location>
</feature>
<dbReference type="EC" id="2.1.1.192" evidence="2"/>